<evidence type="ECO:0000313" key="3">
    <source>
        <dbReference type="Proteomes" id="UP000177268"/>
    </source>
</evidence>
<proteinExistence type="predicted"/>
<evidence type="ECO:0000256" key="1">
    <source>
        <dbReference type="SAM" id="Phobius"/>
    </source>
</evidence>
<feature type="transmembrane region" description="Helical" evidence="1">
    <location>
        <begin position="6"/>
        <end position="24"/>
    </location>
</feature>
<dbReference type="EMBL" id="MFIZ01000016">
    <property type="protein sequence ID" value="OGG11770.1"/>
    <property type="molecule type" value="Genomic_DNA"/>
</dbReference>
<evidence type="ECO:0000313" key="2">
    <source>
        <dbReference type="EMBL" id="OGG11770.1"/>
    </source>
</evidence>
<keyword evidence="1" id="KW-0812">Transmembrane</keyword>
<keyword evidence="1" id="KW-1133">Transmembrane helix</keyword>
<sequence length="334" mass="36259">MNKQQLIVLIIITLIAFLGVVLFTQIRKQANVGIQTSPSPTISQTLPPPFPSPVADAPLATYDTSLLKEAFPTSVPAYTVVSVTALEGAATRMANVLGFSGKPTIAKSPKGTYYSWANQLTSVVIGPDAQFVDFSSPTPKSLSPLTDPDAYFALRANTLISSLFPNLVVSTPTYAYYAPTQDSLNYTQRSNATAIEISYQPLLNNLPIFTLYPFQSKITIRYGSDKSLLYLSAPIYPPFNNSGSIMNIATLDEVKQKLSANQGVILYAYALGDENSWNPVRYSFSTIKITNAELAYYFDFARSSLSPIYVFYGTAPDVTTGKTVNIEVAASATP</sequence>
<keyword evidence="1" id="KW-0472">Membrane</keyword>
<dbReference type="STRING" id="1798370.A2Z00_05410"/>
<gene>
    <name evidence="2" type="ORF">A2Z00_05410</name>
</gene>
<dbReference type="AlphaFoldDB" id="A0A1F5ZH52"/>
<dbReference type="Proteomes" id="UP000177268">
    <property type="component" value="Unassembled WGS sequence"/>
</dbReference>
<organism evidence="2 3">
    <name type="scientific">Candidatus Gottesmanbacteria bacterium RBG_13_45_10</name>
    <dbReference type="NCBI Taxonomy" id="1798370"/>
    <lineage>
        <taxon>Bacteria</taxon>
        <taxon>Candidatus Gottesmaniibacteriota</taxon>
    </lineage>
</organism>
<protein>
    <submittedName>
        <fullName evidence="2">Uncharacterized protein</fullName>
    </submittedName>
</protein>
<reference evidence="2 3" key="1">
    <citation type="journal article" date="2016" name="Nat. Commun.">
        <title>Thousands of microbial genomes shed light on interconnected biogeochemical processes in an aquifer system.</title>
        <authorList>
            <person name="Anantharaman K."/>
            <person name="Brown C.T."/>
            <person name="Hug L.A."/>
            <person name="Sharon I."/>
            <person name="Castelle C.J."/>
            <person name="Probst A.J."/>
            <person name="Thomas B.C."/>
            <person name="Singh A."/>
            <person name="Wilkins M.J."/>
            <person name="Karaoz U."/>
            <person name="Brodie E.L."/>
            <person name="Williams K.H."/>
            <person name="Hubbard S.S."/>
            <person name="Banfield J.F."/>
        </authorList>
    </citation>
    <scope>NUCLEOTIDE SEQUENCE [LARGE SCALE GENOMIC DNA]</scope>
</reference>
<accession>A0A1F5ZH52</accession>
<name>A0A1F5ZH52_9BACT</name>
<comment type="caution">
    <text evidence="2">The sequence shown here is derived from an EMBL/GenBank/DDBJ whole genome shotgun (WGS) entry which is preliminary data.</text>
</comment>